<comment type="caution">
    <text evidence="4">The sequence shown here is derived from an EMBL/GenBank/DDBJ whole genome shotgun (WGS) entry which is preliminary data.</text>
</comment>
<dbReference type="Proteomes" id="UP001465331">
    <property type="component" value="Unassembled WGS sequence"/>
</dbReference>
<proteinExistence type="predicted"/>
<keyword evidence="2" id="KW-0472">Membrane</keyword>
<dbReference type="InterPro" id="IPR036942">
    <property type="entry name" value="Beta-barrel_TonB_sf"/>
</dbReference>
<evidence type="ECO:0000313" key="4">
    <source>
        <dbReference type="EMBL" id="MES0873308.1"/>
    </source>
</evidence>
<dbReference type="EMBL" id="JBEPIJ010000004">
    <property type="protein sequence ID" value="MES0873308.1"/>
    <property type="molecule type" value="Genomic_DNA"/>
</dbReference>
<protein>
    <recommendedName>
        <fullName evidence="6">TonB-dependent receptor-like beta-barrel domain-containing protein</fullName>
    </recommendedName>
</protein>
<evidence type="ECO:0000256" key="1">
    <source>
        <dbReference type="ARBA" id="ARBA00004442"/>
    </source>
</evidence>
<evidence type="ECO:0008006" key="6">
    <source>
        <dbReference type="Google" id="ProtNLM"/>
    </source>
</evidence>
<keyword evidence="5" id="KW-1185">Reference proteome</keyword>
<accession>A0ABV2A7T0</accession>
<sequence>MSKTTAVRGGELEIGADLYYNSGFFYLAQNAPQDEEDAYQVVNARVSYLYDPWNLRTTVFGRNITDEKYNYGRFHVDFGTADYLAPGASYGIKFNWQF</sequence>
<name>A0ABV2A7T0_9GAMM</name>
<evidence type="ECO:0000256" key="2">
    <source>
        <dbReference type="ARBA" id="ARBA00023136"/>
    </source>
</evidence>
<comment type="subcellular location">
    <subcellularLocation>
        <location evidence="1">Cell outer membrane</location>
    </subcellularLocation>
</comment>
<organism evidence="4 5">
    <name type="scientific">Sinimarinibacterium thermocellulolyticum</name>
    <dbReference type="NCBI Taxonomy" id="3170016"/>
    <lineage>
        <taxon>Bacteria</taxon>
        <taxon>Pseudomonadati</taxon>
        <taxon>Pseudomonadota</taxon>
        <taxon>Gammaproteobacteria</taxon>
        <taxon>Nevskiales</taxon>
        <taxon>Nevskiaceae</taxon>
        <taxon>Sinimarinibacterium</taxon>
    </lineage>
</organism>
<dbReference type="Gene3D" id="2.40.170.20">
    <property type="entry name" value="TonB-dependent receptor, beta-barrel domain"/>
    <property type="match status" value="1"/>
</dbReference>
<gene>
    <name evidence="4" type="ORF">ABSH63_04675</name>
</gene>
<evidence type="ECO:0000313" key="5">
    <source>
        <dbReference type="Proteomes" id="UP001465331"/>
    </source>
</evidence>
<dbReference type="SUPFAM" id="SSF56935">
    <property type="entry name" value="Porins"/>
    <property type="match status" value="1"/>
</dbReference>
<evidence type="ECO:0000256" key="3">
    <source>
        <dbReference type="ARBA" id="ARBA00023237"/>
    </source>
</evidence>
<dbReference type="RefSeq" id="WP_352887870.1">
    <property type="nucleotide sequence ID" value="NZ_JBEPIJ010000004.1"/>
</dbReference>
<reference evidence="4 5" key="1">
    <citation type="submission" date="2024-06" db="EMBL/GenBank/DDBJ databases">
        <authorList>
            <person name="Li Z."/>
            <person name="Jiang Y."/>
        </authorList>
    </citation>
    <scope>NUCLEOTIDE SEQUENCE [LARGE SCALE GENOMIC DNA]</scope>
    <source>
        <strain evidence="4 5">HSW-8</strain>
    </source>
</reference>
<keyword evidence="3" id="KW-0998">Cell outer membrane</keyword>